<dbReference type="EMBL" id="JACEZT010000024">
    <property type="protein sequence ID" value="MBA5640077.1"/>
    <property type="molecule type" value="Genomic_DNA"/>
</dbReference>
<feature type="domain" description="Photosynthesis system II assembly factor Ycf48/Hcf136-like" evidence="4">
    <location>
        <begin position="166"/>
        <end position="288"/>
    </location>
</feature>
<evidence type="ECO:0000256" key="1">
    <source>
        <dbReference type="ARBA" id="ARBA00022531"/>
    </source>
</evidence>
<dbReference type="PANTHER" id="PTHR47199:SF2">
    <property type="entry name" value="PHOTOSYSTEM II STABILITY_ASSEMBLY FACTOR HCF136, CHLOROPLASTIC"/>
    <property type="match status" value="1"/>
</dbReference>
<feature type="chain" id="PRO_5031557437" description="Photosynthesis system II assembly factor Ycf48/Hcf136-like domain-containing protein" evidence="3">
    <location>
        <begin position="21"/>
        <end position="370"/>
    </location>
</feature>
<sequence>MGLRLLACFAIAVAAPLAQADGDRLDTPAFRAPKASGAMLLDVVSAGGRLVAVGEHGIILYSDTKGSSWRQAEVPVSVTLTAVFFPTPQNGWAVGHDGVILHSDDGGGRWTKQFDGNRANALVVAEAQRRLQAARAVTGADSATQEAQRALEDAQAGAKFGPSRPLFDVWFRNTSEGIAVGSFGQLFHTLDGGRSWALWREHIANPDNLHYNAISVTGQGALLIAGEAGRVYRSIDGGASWATLDTGYPGQLYGVLGVPAAGREVLIAFGFGGRVFRSVDDGAHWQAVALAEKKPLVSGLVAPDGGVTLLTYDGRFWRSQDQGLRFTPGGKGAGMPVAAMTPAGKDAYLVAGASGTRRVSVQGATGAGQP</sequence>
<reference evidence="5 6" key="1">
    <citation type="submission" date="2020-07" db="EMBL/GenBank/DDBJ databases">
        <title>Novel species isolated from subtropical streams in China.</title>
        <authorList>
            <person name="Lu H."/>
        </authorList>
    </citation>
    <scope>NUCLEOTIDE SEQUENCE [LARGE SCALE GENOMIC DNA]</scope>
    <source>
        <strain evidence="5 6">LX20W</strain>
    </source>
</reference>
<comment type="caution">
    <text evidence="5">The sequence shown here is derived from an EMBL/GenBank/DDBJ whole genome shotgun (WGS) entry which is preliminary data.</text>
</comment>
<keyword evidence="3" id="KW-0732">Signal</keyword>
<dbReference type="InterPro" id="IPR036278">
    <property type="entry name" value="Sialidase_sf"/>
</dbReference>
<dbReference type="InterPro" id="IPR015943">
    <property type="entry name" value="WD40/YVTN_repeat-like_dom_sf"/>
</dbReference>
<evidence type="ECO:0000256" key="3">
    <source>
        <dbReference type="SAM" id="SignalP"/>
    </source>
</evidence>
<dbReference type="CDD" id="cd15482">
    <property type="entry name" value="Sialidase_non-viral"/>
    <property type="match status" value="1"/>
</dbReference>
<organism evidence="5 6">
    <name type="scientific">Rugamonas brunnea</name>
    <dbReference type="NCBI Taxonomy" id="2758569"/>
    <lineage>
        <taxon>Bacteria</taxon>
        <taxon>Pseudomonadati</taxon>
        <taxon>Pseudomonadota</taxon>
        <taxon>Betaproteobacteria</taxon>
        <taxon>Burkholderiales</taxon>
        <taxon>Oxalobacteraceae</taxon>
        <taxon>Telluria group</taxon>
        <taxon>Rugamonas</taxon>
    </lineage>
</organism>
<dbReference type="Gene3D" id="2.130.10.10">
    <property type="entry name" value="YVTN repeat-like/Quinoprotein amine dehydrogenase"/>
    <property type="match status" value="2"/>
</dbReference>
<protein>
    <recommendedName>
        <fullName evidence="4">Photosynthesis system II assembly factor Ycf48/Hcf136-like domain-containing protein</fullName>
    </recommendedName>
</protein>
<evidence type="ECO:0000313" key="5">
    <source>
        <dbReference type="EMBL" id="MBA5640077.1"/>
    </source>
</evidence>
<dbReference type="Pfam" id="PF14870">
    <property type="entry name" value="PSII_BNR"/>
    <property type="match status" value="2"/>
</dbReference>
<dbReference type="GO" id="GO:0009523">
    <property type="term" value="C:photosystem II"/>
    <property type="evidence" value="ECO:0007669"/>
    <property type="project" value="UniProtKB-KW"/>
</dbReference>
<dbReference type="PANTHER" id="PTHR47199">
    <property type="entry name" value="PHOTOSYSTEM II STABILITY/ASSEMBLY FACTOR HCF136, CHLOROPLASTIC"/>
    <property type="match status" value="1"/>
</dbReference>
<keyword evidence="2" id="KW-0604">Photosystem II</keyword>
<name>A0A7W2IEH7_9BURK</name>
<keyword evidence="1" id="KW-0602">Photosynthesis</keyword>
<proteinExistence type="predicted"/>
<keyword evidence="6" id="KW-1185">Reference proteome</keyword>
<dbReference type="AlphaFoldDB" id="A0A7W2IEH7"/>
<feature type="domain" description="Photosynthesis system II assembly factor Ycf48/Hcf136-like" evidence="4">
    <location>
        <begin position="65"/>
        <end position="113"/>
    </location>
</feature>
<dbReference type="Proteomes" id="UP000534388">
    <property type="component" value="Unassembled WGS sequence"/>
</dbReference>
<dbReference type="InterPro" id="IPR028203">
    <property type="entry name" value="PSII_CF48-like_dom"/>
</dbReference>
<feature type="signal peptide" evidence="3">
    <location>
        <begin position="1"/>
        <end position="20"/>
    </location>
</feature>
<accession>A0A7W2IEH7</accession>
<evidence type="ECO:0000256" key="2">
    <source>
        <dbReference type="ARBA" id="ARBA00023276"/>
    </source>
</evidence>
<evidence type="ECO:0000259" key="4">
    <source>
        <dbReference type="Pfam" id="PF14870"/>
    </source>
</evidence>
<evidence type="ECO:0000313" key="6">
    <source>
        <dbReference type="Proteomes" id="UP000534388"/>
    </source>
</evidence>
<dbReference type="GO" id="GO:0015979">
    <property type="term" value="P:photosynthesis"/>
    <property type="evidence" value="ECO:0007669"/>
    <property type="project" value="UniProtKB-KW"/>
</dbReference>
<dbReference type="SUPFAM" id="SSF50939">
    <property type="entry name" value="Sialidases"/>
    <property type="match status" value="1"/>
</dbReference>
<gene>
    <name evidence="5" type="ORF">H3H37_23730</name>
</gene>